<dbReference type="Pfam" id="PF13489">
    <property type="entry name" value="Methyltransf_23"/>
    <property type="match status" value="1"/>
</dbReference>
<reference evidence="1 2" key="1">
    <citation type="submission" date="2016-11" db="EMBL/GenBank/DDBJ databases">
        <authorList>
            <person name="Jaros S."/>
            <person name="Januszkiewicz K."/>
            <person name="Wedrychowicz H."/>
        </authorList>
    </citation>
    <scope>NUCLEOTIDE SEQUENCE [LARGE SCALE GENOMIC DNA]</scope>
    <source>
        <strain evidence="1 2">DSM 18119</strain>
    </source>
</reference>
<sequence>MSRQKDLSRLSDWHVKTKDPHYIHYYFLIRDIQDAVNKYAKGNFLDLGCGNKPYEGLYKPVTSTQTGCDVMQSDKNRVDVICPATCLDFPDNHFDSILCTQVLEHVYEHDKMMSEIYRVLKPGGNIILTVPFAWELHEEPYDFFRYTKHALQQLFELNGFNVDHIKPNGGKWAAVYQLRTNMLYHSFRKKTFLNKLKKILFIELRLTQLRNHFAIWLDKKYRDEIFTLNYIVVAHKPS</sequence>
<keyword evidence="1" id="KW-0808">Transferase</keyword>
<name>A0A1M5FLQ7_9BACT</name>
<evidence type="ECO:0000313" key="1">
    <source>
        <dbReference type="EMBL" id="SHF92438.1"/>
    </source>
</evidence>
<accession>A0A1M5FLQ7</accession>
<dbReference type="RefSeq" id="WP_072836997.1">
    <property type="nucleotide sequence ID" value="NZ_FQUU01000023.1"/>
</dbReference>
<dbReference type="SUPFAM" id="SSF53335">
    <property type="entry name" value="S-adenosyl-L-methionine-dependent methyltransferases"/>
    <property type="match status" value="1"/>
</dbReference>
<evidence type="ECO:0000313" key="2">
    <source>
        <dbReference type="Proteomes" id="UP000184048"/>
    </source>
</evidence>
<dbReference type="AlphaFoldDB" id="A0A1M5FLQ7"/>
<keyword evidence="2" id="KW-1185">Reference proteome</keyword>
<dbReference type="STRING" id="1121884.SAMN02745131_03880"/>
<proteinExistence type="predicted"/>
<keyword evidence="1" id="KW-0489">Methyltransferase</keyword>
<dbReference type="OrthoDB" id="9805171at2"/>
<dbReference type="GO" id="GO:0008168">
    <property type="term" value="F:methyltransferase activity"/>
    <property type="evidence" value="ECO:0007669"/>
    <property type="project" value="UniProtKB-KW"/>
</dbReference>
<dbReference type="GO" id="GO:0032259">
    <property type="term" value="P:methylation"/>
    <property type="evidence" value="ECO:0007669"/>
    <property type="project" value="UniProtKB-KW"/>
</dbReference>
<dbReference type="InterPro" id="IPR029063">
    <property type="entry name" value="SAM-dependent_MTases_sf"/>
</dbReference>
<organism evidence="1 2">
    <name type="scientific">Flavisolibacter ginsengisoli DSM 18119</name>
    <dbReference type="NCBI Taxonomy" id="1121884"/>
    <lineage>
        <taxon>Bacteria</taxon>
        <taxon>Pseudomonadati</taxon>
        <taxon>Bacteroidota</taxon>
        <taxon>Chitinophagia</taxon>
        <taxon>Chitinophagales</taxon>
        <taxon>Chitinophagaceae</taxon>
        <taxon>Flavisolibacter</taxon>
    </lineage>
</organism>
<protein>
    <submittedName>
        <fullName evidence="1">Methyltransferase domain-containing protein</fullName>
    </submittedName>
</protein>
<dbReference type="Gene3D" id="3.40.50.150">
    <property type="entry name" value="Vaccinia Virus protein VP39"/>
    <property type="match status" value="1"/>
</dbReference>
<dbReference type="EMBL" id="FQUU01000023">
    <property type="protein sequence ID" value="SHF92438.1"/>
    <property type="molecule type" value="Genomic_DNA"/>
</dbReference>
<gene>
    <name evidence="1" type="ORF">SAMN02745131_03880</name>
</gene>
<dbReference type="CDD" id="cd02440">
    <property type="entry name" value="AdoMet_MTases"/>
    <property type="match status" value="1"/>
</dbReference>
<dbReference type="Proteomes" id="UP000184048">
    <property type="component" value="Unassembled WGS sequence"/>
</dbReference>